<proteinExistence type="predicted"/>
<dbReference type="Pfam" id="PF01636">
    <property type="entry name" value="APH"/>
    <property type="match status" value="1"/>
</dbReference>
<dbReference type="PANTHER" id="PTHR41283">
    <property type="entry name" value="AMINOGLYCOSIDE PHOSPHOTRANSFERASE"/>
    <property type="match status" value="1"/>
</dbReference>
<dbReference type="InterPro" id="IPR002575">
    <property type="entry name" value="Aminoglycoside_PTrfase"/>
</dbReference>
<comment type="caution">
    <text evidence="2">The sequence shown here is derived from an EMBL/GenBank/DDBJ whole genome shotgun (WGS) entry which is preliminary data.</text>
</comment>
<keyword evidence="3" id="KW-1185">Reference proteome</keyword>
<protein>
    <submittedName>
        <fullName evidence="2">Aminoglycoside phosphotransferase family protein</fullName>
        <ecNumber evidence="2">2.7.1.-</ecNumber>
    </submittedName>
</protein>
<dbReference type="EC" id="2.7.1.-" evidence="2"/>
<organism evidence="2 3">
    <name type="scientific">Paenibacillus terreus</name>
    <dbReference type="NCBI Taxonomy" id="1387834"/>
    <lineage>
        <taxon>Bacteria</taxon>
        <taxon>Bacillati</taxon>
        <taxon>Bacillota</taxon>
        <taxon>Bacilli</taxon>
        <taxon>Bacillales</taxon>
        <taxon>Paenibacillaceae</taxon>
        <taxon>Paenibacillus</taxon>
    </lineage>
</organism>
<dbReference type="InterPro" id="IPR011009">
    <property type="entry name" value="Kinase-like_dom_sf"/>
</dbReference>
<evidence type="ECO:0000313" key="2">
    <source>
        <dbReference type="EMBL" id="MFB5682624.1"/>
    </source>
</evidence>
<dbReference type="Gene3D" id="3.90.1200.10">
    <property type="match status" value="1"/>
</dbReference>
<dbReference type="SUPFAM" id="SSF56112">
    <property type="entry name" value="Protein kinase-like (PK-like)"/>
    <property type="match status" value="1"/>
</dbReference>
<dbReference type="EMBL" id="JBHILM010000019">
    <property type="protein sequence ID" value="MFB5682624.1"/>
    <property type="molecule type" value="Genomic_DNA"/>
</dbReference>
<reference evidence="2 3" key="1">
    <citation type="submission" date="2024-09" db="EMBL/GenBank/DDBJ databases">
        <authorList>
            <person name="Ruan L."/>
        </authorList>
    </citation>
    <scope>NUCLEOTIDE SEQUENCE [LARGE SCALE GENOMIC DNA]</scope>
    <source>
        <strain evidence="2 3">D33</strain>
    </source>
</reference>
<sequence>MSNLNLSEQLRRRIPALQSSSRLEKIHKGYSSDDKYVVYDGSGCPRYILRTFGIERENNKHLEFRSLTWMEEQGVRCSRPVEIGALPDHGIGYMIVSFVEGNDASEELPLLAPEQQFHIGMEAGLELRKIHQIRCPDKLAPWHERMAAKHHRYRTEYNKCGISIRDEERLLSFIDENLHIMQDRPNLFQHDDFHVGNLLVKDGKFSGVIDFNRYDWGDPVHEFVKVGMFSAEASVPFSVGQLYGYHEGREPDRQFWRLYSLYLAMTLISSVVWILKVKPEELELMMAKIHKVMEDHEGFGLLVPKWYSQYQHQS</sequence>
<accession>A0ABV5BBB4</accession>
<evidence type="ECO:0000259" key="1">
    <source>
        <dbReference type="Pfam" id="PF01636"/>
    </source>
</evidence>
<feature type="domain" description="Aminoglycoside phosphotransferase" evidence="1">
    <location>
        <begin position="23"/>
        <end position="255"/>
    </location>
</feature>
<name>A0ABV5BBB4_9BACL</name>
<dbReference type="PANTHER" id="PTHR41283:SF1">
    <property type="entry name" value="AMINOGLYCOSIDE PHOSPHOTRANSFERASE DOMAIN-CONTAINING PROTEIN"/>
    <property type="match status" value="1"/>
</dbReference>
<evidence type="ECO:0000313" key="3">
    <source>
        <dbReference type="Proteomes" id="UP001580407"/>
    </source>
</evidence>
<dbReference type="RefSeq" id="WP_375526377.1">
    <property type="nucleotide sequence ID" value="NZ_JBHILM010000019.1"/>
</dbReference>
<dbReference type="GO" id="GO:0016740">
    <property type="term" value="F:transferase activity"/>
    <property type="evidence" value="ECO:0007669"/>
    <property type="project" value="UniProtKB-KW"/>
</dbReference>
<dbReference type="Proteomes" id="UP001580407">
    <property type="component" value="Unassembled WGS sequence"/>
</dbReference>
<gene>
    <name evidence="2" type="ORF">ACE3NQ_17040</name>
</gene>
<keyword evidence="2" id="KW-0808">Transferase</keyword>